<comment type="caution">
    <text evidence="2">The sequence shown here is derived from an EMBL/GenBank/DDBJ whole genome shotgun (WGS) entry which is preliminary data.</text>
</comment>
<dbReference type="Proteomes" id="UP000253383">
    <property type="component" value="Unassembled WGS sequence"/>
</dbReference>
<sequence length="136" mass="15057">MKNLIINTQDYQRLIDRVVQAKSDPTASFKHIRTLLLGVSQATLLEPSDIPADVVTMNSLVKIRYLDNQHTLNIRLVYPEQANISQRQISIFAPLATALLGCKKGDLVSFATPARTVKIQIDAILYQPEAAGDLSL</sequence>
<dbReference type="GO" id="GO:0003746">
    <property type="term" value="F:translation elongation factor activity"/>
    <property type="evidence" value="ECO:0007669"/>
    <property type="project" value="UniProtKB-KW"/>
</dbReference>
<reference evidence="2 3" key="1">
    <citation type="submission" date="2018-07" db="EMBL/GenBank/DDBJ databases">
        <title>Genome analysis of Larkinella rosea.</title>
        <authorList>
            <person name="Zhou Z."/>
            <person name="Wang G."/>
        </authorList>
    </citation>
    <scope>NUCLEOTIDE SEQUENCE [LARGE SCALE GENOMIC DNA]</scope>
    <source>
        <strain evidence="3">zzj9</strain>
    </source>
</reference>
<dbReference type="GO" id="GO:0003677">
    <property type="term" value="F:DNA binding"/>
    <property type="evidence" value="ECO:0007669"/>
    <property type="project" value="InterPro"/>
</dbReference>
<feature type="domain" description="Transcription elongation factor GreA/GreB C-terminal" evidence="1">
    <location>
        <begin position="51"/>
        <end position="125"/>
    </location>
</feature>
<keyword evidence="2" id="KW-0251">Elongation factor</keyword>
<dbReference type="Gene3D" id="3.10.50.30">
    <property type="entry name" value="Transcription elongation factor, GreA/GreB, C-terminal domain"/>
    <property type="match status" value="1"/>
</dbReference>
<dbReference type="Pfam" id="PF01272">
    <property type="entry name" value="GreA_GreB"/>
    <property type="match status" value="1"/>
</dbReference>
<dbReference type="RefSeq" id="WP_114405135.1">
    <property type="nucleotide sequence ID" value="NZ_QOWE01000004.1"/>
</dbReference>
<dbReference type="PANTHER" id="PTHR30437:SF5">
    <property type="entry name" value="REGULATOR OF NUCLEOSIDE DIPHOSPHATE KINASE"/>
    <property type="match status" value="1"/>
</dbReference>
<dbReference type="InterPro" id="IPR001437">
    <property type="entry name" value="Tscrpt_elong_fac_GreA/B_C"/>
</dbReference>
<protein>
    <submittedName>
        <fullName evidence="2">Transcription elongation factor GreAB</fullName>
    </submittedName>
</protein>
<dbReference type="GO" id="GO:0006354">
    <property type="term" value="P:DNA-templated transcription elongation"/>
    <property type="evidence" value="ECO:0007669"/>
    <property type="project" value="TreeGrafter"/>
</dbReference>
<evidence type="ECO:0000313" key="3">
    <source>
        <dbReference type="Proteomes" id="UP000253383"/>
    </source>
</evidence>
<dbReference type="InterPro" id="IPR036953">
    <property type="entry name" value="GreA/GreB_C_sf"/>
</dbReference>
<name>A0A368JUF5_9BACT</name>
<dbReference type="GO" id="GO:0032784">
    <property type="term" value="P:regulation of DNA-templated transcription elongation"/>
    <property type="evidence" value="ECO:0007669"/>
    <property type="project" value="InterPro"/>
</dbReference>
<dbReference type="OrthoDB" id="192847at2"/>
<gene>
    <name evidence="2" type="ORF">DUE52_06365</name>
</gene>
<dbReference type="GO" id="GO:0070063">
    <property type="term" value="F:RNA polymerase binding"/>
    <property type="evidence" value="ECO:0007669"/>
    <property type="project" value="InterPro"/>
</dbReference>
<dbReference type="EMBL" id="QOWE01000004">
    <property type="protein sequence ID" value="RCR70566.1"/>
    <property type="molecule type" value="Genomic_DNA"/>
</dbReference>
<dbReference type="InterPro" id="IPR023459">
    <property type="entry name" value="Tscrpt_elong_fac_GreA/B_fam"/>
</dbReference>
<proteinExistence type="predicted"/>
<accession>A0A368JUF5</accession>
<organism evidence="2 3">
    <name type="scientific">Larkinella punicea</name>
    <dbReference type="NCBI Taxonomy" id="2315727"/>
    <lineage>
        <taxon>Bacteria</taxon>
        <taxon>Pseudomonadati</taxon>
        <taxon>Bacteroidota</taxon>
        <taxon>Cytophagia</taxon>
        <taxon>Cytophagales</taxon>
        <taxon>Spirosomataceae</taxon>
        <taxon>Larkinella</taxon>
    </lineage>
</organism>
<dbReference type="AlphaFoldDB" id="A0A368JUF5"/>
<evidence type="ECO:0000259" key="1">
    <source>
        <dbReference type="Pfam" id="PF01272"/>
    </source>
</evidence>
<dbReference type="SUPFAM" id="SSF54534">
    <property type="entry name" value="FKBP-like"/>
    <property type="match status" value="1"/>
</dbReference>
<keyword evidence="3" id="KW-1185">Reference proteome</keyword>
<evidence type="ECO:0000313" key="2">
    <source>
        <dbReference type="EMBL" id="RCR70566.1"/>
    </source>
</evidence>
<keyword evidence="2" id="KW-0648">Protein biosynthesis</keyword>
<dbReference type="PANTHER" id="PTHR30437">
    <property type="entry name" value="TRANSCRIPTION ELONGATION FACTOR GREA"/>
    <property type="match status" value="1"/>
</dbReference>